<dbReference type="RefSeq" id="XP_038808979.1">
    <property type="nucleotide sequence ID" value="XM_038954837.1"/>
</dbReference>
<dbReference type="GeneID" id="62233988"/>
<proteinExistence type="predicted"/>
<dbReference type="Proteomes" id="UP000783213">
    <property type="component" value="Unassembled WGS sequence"/>
</dbReference>
<gene>
    <name evidence="1" type="ORF">EAE98_007214</name>
</gene>
<evidence type="ECO:0000313" key="1">
    <source>
        <dbReference type="EMBL" id="KAF7925126.1"/>
    </source>
</evidence>
<accession>A0ABQ7IID6</accession>
<keyword evidence="2" id="KW-1185">Reference proteome</keyword>
<protein>
    <submittedName>
        <fullName evidence="1">Uncharacterized protein</fullName>
    </submittedName>
</protein>
<reference evidence="1 2" key="1">
    <citation type="journal article" date="2020" name="Genome Biol. Evol.">
        <title>Comparative genomics of Sclerotiniaceae.</title>
        <authorList>
            <person name="Valero Jimenez C.A."/>
            <person name="Steentjes M."/>
            <person name="Scholten O.E."/>
            <person name="Van Kan J.A.L."/>
        </authorList>
    </citation>
    <scope>NUCLEOTIDE SEQUENCE [LARGE SCALE GENOMIC DNA]</scope>
    <source>
        <strain evidence="1 2">B1</strain>
    </source>
</reference>
<organism evidence="1 2">
    <name type="scientific">Botrytis deweyae</name>
    <dbReference type="NCBI Taxonomy" id="2478750"/>
    <lineage>
        <taxon>Eukaryota</taxon>
        <taxon>Fungi</taxon>
        <taxon>Dikarya</taxon>
        <taxon>Ascomycota</taxon>
        <taxon>Pezizomycotina</taxon>
        <taxon>Leotiomycetes</taxon>
        <taxon>Helotiales</taxon>
        <taxon>Sclerotiniaceae</taxon>
        <taxon>Botrytis</taxon>
    </lineage>
</organism>
<name>A0ABQ7IID6_9HELO</name>
<evidence type="ECO:0000313" key="2">
    <source>
        <dbReference type="Proteomes" id="UP000783213"/>
    </source>
</evidence>
<dbReference type="EMBL" id="RCSX01000016">
    <property type="protein sequence ID" value="KAF7925126.1"/>
    <property type="molecule type" value="Genomic_DNA"/>
</dbReference>
<sequence length="66" mass="7113">MSGLCLANVTQSRSTASTGMVLPAWGSRRMSAKRSRSSWRRIEEKAGLHNAAKAFWAAASASKAEM</sequence>
<comment type="caution">
    <text evidence="1">The sequence shown here is derived from an EMBL/GenBank/DDBJ whole genome shotgun (WGS) entry which is preliminary data.</text>
</comment>